<keyword evidence="2" id="KW-1185">Reference proteome</keyword>
<reference evidence="2" key="1">
    <citation type="journal article" date="2018" name="Gigascience">
        <title>Genome assembly of the Pink Ipe (Handroanthus impetiginosus, Bignoniaceae), a highly valued, ecologically keystone Neotropical timber forest tree.</title>
        <authorList>
            <person name="Silva-Junior O.B."/>
            <person name="Grattapaglia D."/>
            <person name="Novaes E."/>
            <person name="Collevatti R.G."/>
        </authorList>
    </citation>
    <scope>NUCLEOTIDE SEQUENCE [LARGE SCALE GENOMIC DNA]</scope>
    <source>
        <strain evidence="2">cv. UFG-1</strain>
    </source>
</reference>
<proteinExistence type="predicted"/>
<organism evidence="1 2">
    <name type="scientific">Handroanthus impetiginosus</name>
    <dbReference type="NCBI Taxonomy" id="429701"/>
    <lineage>
        <taxon>Eukaryota</taxon>
        <taxon>Viridiplantae</taxon>
        <taxon>Streptophyta</taxon>
        <taxon>Embryophyta</taxon>
        <taxon>Tracheophyta</taxon>
        <taxon>Spermatophyta</taxon>
        <taxon>Magnoliopsida</taxon>
        <taxon>eudicotyledons</taxon>
        <taxon>Gunneridae</taxon>
        <taxon>Pentapetalae</taxon>
        <taxon>asterids</taxon>
        <taxon>lamiids</taxon>
        <taxon>Lamiales</taxon>
        <taxon>Bignoniaceae</taxon>
        <taxon>Crescentiina</taxon>
        <taxon>Tabebuia alliance</taxon>
        <taxon>Handroanthus</taxon>
    </lineage>
</organism>
<gene>
    <name evidence="1" type="ORF">CDL12_15129</name>
</gene>
<evidence type="ECO:0000313" key="1">
    <source>
        <dbReference type="EMBL" id="PIN12263.1"/>
    </source>
</evidence>
<comment type="caution">
    <text evidence="1">The sequence shown here is derived from an EMBL/GenBank/DDBJ whole genome shotgun (WGS) entry which is preliminary data.</text>
</comment>
<dbReference type="AlphaFoldDB" id="A0A2G9H440"/>
<sequence>MKNSSLLCMYLVKVYHSLNLGSTNLNTYALHLAQLIAKFVMFFEDGNIIHDIAGSTNIVPMNPLQKEAQASHYLCAPTRLVAIIRIHLCTIMQCY</sequence>
<dbReference type="Proteomes" id="UP000231279">
    <property type="component" value="Unassembled WGS sequence"/>
</dbReference>
<dbReference type="EMBL" id="NKXS01002736">
    <property type="protein sequence ID" value="PIN12263.1"/>
    <property type="molecule type" value="Genomic_DNA"/>
</dbReference>
<name>A0A2G9H440_9LAMI</name>
<accession>A0A2G9H440</accession>
<protein>
    <submittedName>
        <fullName evidence="1">Uncharacterized protein</fullName>
    </submittedName>
</protein>
<evidence type="ECO:0000313" key="2">
    <source>
        <dbReference type="Proteomes" id="UP000231279"/>
    </source>
</evidence>